<name>A0A077LV20_9MICO</name>
<evidence type="ECO:0000313" key="8">
    <source>
        <dbReference type="Proteomes" id="UP000035721"/>
    </source>
</evidence>
<dbReference type="Proteomes" id="UP000035721">
    <property type="component" value="Unassembled WGS sequence"/>
</dbReference>
<dbReference type="EMBL" id="CAJB01000136">
    <property type="protein sequence ID" value="CCH77768.1"/>
    <property type="molecule type" value="Genomic_DNA"/>
</dbReference>
<dbReference type="OrthoDB" id="1822491at2"/>
<dbReference type="PANTHER" id="PTHR30349">
    <property type="entry name" value="PHAGE INTEGRASE-RELATED"/>
    <property type="match status" value="1"/>
</dbReference>
<dbReference type="STRING" id="1194083.BN12_2200009"/>
<protein>
    <recommendedName>
        <fullName evidence="9">Integrase family protein</fullName>
    </recommendedName>
</protein>
<dbReference type="InterPro" id="IPR044068">
    <property type="entry name" value="CB"/>
</dbReference>
<accession>A0A077LV20</accession>
<sequence>MTSDARIPPPDCPPWCTSDHTEELNPSDTLEFGGAYFHRSLVAQIPAQGDGPGEADLIRVELQSDQWINSLTDDLADLTPAERVDRAEAHRHPTLWLVLAHANEQAHGGITYDAQVHITLAQLVRLADDLRAATTTPAVARLALADASSTLEPDPARDPTAGPTTDPVDAGDPASGTPAHPTLEDWRRRGIADDYAAATLRSREAAVRLISRHAGVAPHELTQAHVIDYLAAHPEQARWTRLKYLQHLRAWAAFAGIPDPTLDVRRPTTPKGRPRPINDAELGRLLAVATGRSRLFVMFGAYAGLRSFETAKVELEDLEDAGEGTWRLRVTGKGGRVDTIPCHPALAAAVREYAEAAGIAQGRMFPGVTADVVQWAIKRLASKAGIRCSSHQLRHWYGTAAHRASGGDLLVTQRLMRHSNPATTAGYADVSGTRIRDVVDGLAPWLTAGEQGRPGLRLIRGGPDETTPAT</sequence>
<evidence type="ECO:0000259" key="6">
    <source>
        <dbReference type="PROSITE" id="PS51900"/>
    </source>
</evidence>
<dbReference type="AlphaFoldDB" id="A0A077LV20"/>
<dbReference type="GO" id="GO:0015074">
    <property type="term" value="P:DNA integration"/>
    <property type="evidence" value="ECO:0007669"/>
    <property type="project" value="InterPro"/>
</dbReference>
<keyword evidence="1 3" id="KW-0238">DNA-binding</keyword>
<dbReference type="Gene3D" id="1.10.443.10">
    <property type="entry name" value="Intergrase catalytic core"/>
    <property type="match status" value="1"/>
</dbReference>
<feature type="region of interest" description="Disordered" evidence="4">
    <location>
        <begin position="146"/>
        <end position="185"/>
    </location>
</feature>
<dbReference type="InterPro" id="IPR013762">
    <property type="entry name" value="Integrase-like_cat_sf"/>
</dbReference>
<dbReference type="GO" id="GO:0003677">
    <property type="term" value="F:DNA binding"/>
    <property type="evidence" value="ECO:0007669"/>
    <property type="project" value="UniProtKB-UniRule"/>
</dbReference>
<keyword evidence="8" id="KW-1185">Reference proteome</keyword>
<dbReference type="InterPro" id="IPR011010">
    <property type="entry name" value="DNA_brk_join_enz"/>
</dbReference>
<proteinExistence type="predicted"/>
<evidence type="ECO:0000313" key="7">
    <source>
        <dbReference type="EMBL" id="CCH77768.1"/>
    </source>
</evidence>
<dbReference type="GO" id="GO:0006310">
    <property type="term" value="P:DNA recombination"/>
    <property type="evidence" value="ECO:0007669"/>
    <property type="project" value="UniProtKB-KW"/>
</dbReference>
<organism evidence="7 8">
    <name type="scientific">Nostocoides japonicum T1-X7</name>
    <dbReference type="NCBI Taxonomy" id="1194083"/>
    <lineage>
        <taxon>Bacteria</taxon>
        <taxon>Bacillati</taxon>
        <taxon>Actinomycetota</taxon>
        <taxon>Actinomycetes</taxon>
        <taxon>Micrococcales</taxon>
        <taxon>Intrasporangiaceae</taxon>
        <taxon>Nostocoides</taxon>
    </lineage>
</organism>
<dbReference type="InterPro" id="IPR002104">
    <property type="entry name" value="Integrase_catalytic"/>
</dbReference>
<evidence type="ECO:0000256" key="2">
    <source>
        <dbReference type="ARBA" id="ARBA00023172"/>
    </source>
</evidence>
<feature type="domain" description="Core-binding (CB)" evidence="6">
    <location>
        <begin position="181"/>
        <end position="256"/>
    </location>
</feature>
<feature type="domain" description="Tyr recombinase" evidence="5">
    <location>
        <begin position="272"/>
        <end position="440"/>
    </location>
</feature>
<dbReference type="InterPro" id="IPR050090">
    <property type="entry name" value="Tyrosine_recombinase_XerCD"/>
</dbReference>
<reference evidence="7 8" key="1">
    <citation type="journal article" date="2013" name="ISME J.">
        <title>A metabolic model for members of the genus Tetrasphaera involved in enhanced biological phosphorus removal.</title>
        <authorList>
            <person name="Kristiansen R."/>
            <person name="Nguyen H.T.T."/>
            <person name="Saunders A.M."/>
            <person name="Nielsen J.L."/>
            <person name="Wimmer R."/>
            <person name="Le V.Q."/>
            <person name="McIlroy S.J."/>
            <person name="Petrovski S."/>
            <person name="Seviour R.J."/>
            <person name="Calteau A."/>
            <person name="Nielsen K.L."/>
            <person name="Nielsen P.H."/>
        </authorList>
    </citation>
    <scope>NUCLEOTIDE SEQUENCE [LARGE SCALE GENOMIC DNA]</scope>
    <source>
        <strain evidence="7 8">T1-X7</strain>
    </source>
</reference>
<dbReference type="PROSITE" id="PS51898">
    <property type="entry name" value="TYR_RECOMBINASE"/>
    <property type="match status" value="1"/>
</dbReference>
<keyword evidence="2" id="KW-0233">DNA recombination</keyword>
<comment type="caution">
    <text evidence="7">The sequence shown here is derived from an EMBL/GenBank/DDBJ whole genome shotgun (WGS) entry which is preliminary data.</text>
</comment>
<dbReference type="CDD" id="cd00397">
    <property type="entry name" value="DNA_BRE_C"/>
    <property type="match status" value="1"/>
</dbReference>
<dbReference type="Pfam" id="PF00589">
    <property type="entry name" value="Phage_integrase"/>
    <property type="match status" value="1"/>
</dbReference>
<evidence type="ECO:0000259" key="5">
    <source>
        <dbReference type="PROSITE" id="PS51898"/>
    </source>
</evidence>
<gene>
    <name evidence="7" type="ORF">BN12_2200009</name>
</gene>
<dbReference type="RefSeq" id="WP_048554675.1">
    <property type="nucleotide sequence ID" value="NZ_HF570958.1"/>
</dbReference>
<dbReference type="SUPFAM" id="SSF56349">
    <property type="entry name" value="DNA breaking-rejoining enzymes"/>
    <property type="match status" value="1"/>
</dbReference>
<dbReference type="PROSITE" id="PS51900">
    <property type="entry name" value="CB"/>
    <property type="match status" value="1"/>
</dbReference>
<evidence type="ECO:0008006" key="9">
    <source>
        <dbReference type="Google" id="ProtNLM"/>
    </source>
</evidence>
<evidence type="ECO:0000256" key="4">
    <source>
        <dbReference type="SAM" id="MobiDB-lite"/>
    </source>
</evidence>
<dbReference type="PANTHER" id="PTHR30349:SF64">
    <property type="entry name" value="PROPHAGE INTEGRASE INTD-RELATED"/>
    <property type="match status" value="1"/>
</dbReference>
<evidence type="ECO:0000256" key="1">
    <source>
        <dbReference type="ARBA" id="ARBA00023125"/>
    </source>
</evidence>
<evidence type="ECO:0000256" key="3">
    <source>
        <dbReference type="PROSITE-ProRule" id="PRU01248"/>
    </source>
</evidence>